<keyword evidence="8" id="KW-1185">Reference proteome</keyword>
<evidence type="ECO:0000313" key="7">
    <source>
        <dbReference type="EMBL" id="MCS0498108.1"/>
    </source>
</evidence>
<feature type="transmembrane region" description="Helical" evidence="6">
    <location>
        <begin position="139"/>
        <end position="155"/>
    </location>
</feature>
<feature type="transmembrane region" description="Helical" evidence="6">
    <location>
        <begin position="87"/>
        <end position="109"/>
    </location>
</feature>
<feature type="transmembrane region" description="Helical" evidence="6">
    <location>
        <begin position="162"/>
        <end position="182"/>
    </location>
</feature>
<dbReference type="RefSeq" id="WP_258796985.1">
    <property type="nucleotide sequence ID" value="NZ_JANTHX010000003.1"/>
</dbReference>
<dbReference type="EMBL" id="JANTHX010000003">
    <property type="protein sequence ID" value="MCS0498108.1"/>
    <property type="molecule type" value="Genomic_DNA"/>
</dbReference>
<evidence type="ECO:0000256" key="1">
    <source>
        <dbReference type="ARBA" id="ARBA00004141"/>
    </source>
</evidence>
<name>A0ABT1ZBP4_9MICO</name>
<organism evidence="7 8">
    <name type="scientific">Protaetiibacter mangrovi</name>
    <dbReference type="NCBI Taxonomy" id="2970926"/>
    <lineage>
        <taxon>Bacteria</taxon>
        <taxon>Bacillati</taxon>
        <taxon>Actinomycetota</taxon>
        <taxon>Actinomycetes</taxon>
        <taxon>Micrococcales</taxon>
        <taxon>Microbacteriaceae</taxon>
        <taxon>Protaetiibacter</taxon>
    </lineage>
</organism>
<comment type="similarity">
    <text evidence="2">Belongs to the TMEM86 family.</text>
</comment>
<comment type="caution">
    <text evidence="7">The sequence shown here is derived from an EMBL/GenBank/DDBJ whole genome shotgun (WGS) entry which is preliminary data.</text>
</comment>
<keyword evidence="3 6" id="KW-0812">Transmembrane</keyword>
<evidence type="ECO:0000256" key="6">
    <source>
        <dbReference type="SAM" id="Phobius"/>
    </source>
</evidence>
<evidence type="ECO:0000313" key="8">
    <source>
        <dbReference type="Proteomes" id="UP001205337"/>
    </source>
</evidence>
<feature type="transmembrane region" description="Helical" evidence="6">
    <location>
        <begin position="194"/>
        <end position="212"/>
    </location>
</feature>
<dbReference type="PANTHER" id="PTHR31885:SF6">
    <property type="entry name" value="GH04784P"/>
    <property type="match status" value="1"/>
</dbReference>
<dbReference type="Pfam" id="PF07947">
    <property type="entry name" value="YhhN"/>
    <property type="match status" value="1"/>
</dbReference>
<dbReference type="InterPro" id="IPR012506">
    <property type="entry name" value="TMEM86B-like"/>
</dbReference>
<dbReference type="PANTHER" id="PTHR31885">
    <property type="entry name" value="GH04784P"/>
    <property type="match status" value="1"/>
</dbReference>
<feature type="transmembrane region" description="Helical" evidence="6">
    <location>
        <begin position="116"/>
        <end position="133"/>
    </location>
</feature>
<dbReference type="Proteomes" id="UP001205337">
    <property type="component" value="Unassembled WGS sequence"/>
</dbReference>
<evidence type="ECO:0000256" key="3">
    <source>
        <dbReference type="ARBA" id="ARBA00022692"/>
    </source>
</evidence>
<feature type="transmembrane region" description="Helical" evidence="6">
    <location>
        <begin position="7"/>
        <end position="28"/>
    </location>
</feature>
<gene>
    <name evidence="7" type="ORF">NUH29_00910</name>
</gene>
<accession>A0ABT1ZBP4</accession>
<comment type="subcellular location">
    <subcellularLocation>
        <location evidence="1">Membrane</location>
        <topology evidence="1">Multi-pass membrane protein</topology>
    </subcellularLocation>
</comment>
<feature type="transmembrane region" description="Helical" evidence="6">
    <location>
        <begin position="40"/>
        <end position="58"/>
    </location>
</feature>
<evidence type="ECO:0000256" key="2">
    <source>
        <dbReference type="ARBA" id="ARBA00007375"/>
    </source>
</evidence>
<evidence type="ECO:0000256" key="4">
    <source>
        <dbReference type="ARBA" id="ARBA00022989"/>
    </source>
</evidence>
<reference evidence="7 8" key="1">
    <citation type="submission" date="2022-08" db="EMBL/GenBank/DDBJ databases">
        <authorList>
            <person name="Li F."/>
        </authorList>
    </citation>
    <scope>NUCLEOTIDE SEQUENCE [LARGE SCALE GENOMIC DNA]</scope>
    <source>
        <strain evidence="7 8">10F1B-8-1</strain>
    </source>
</reference>
<proteinExistence type="inferred from homology"/>
<keyword evidence="4 6" id="KW-1133">Transmembrane helix</keyword>
<evidence type="ECO:0000256" key="5">
    <source>
        <dbReference type="ARBA" id="ARBA00023136"/>
    </source>
</evidence>
<sequence>MRRPRSRAALTAIAFAPFGVISLVHLGLKLADLVDADRATKGWTVPALMLGVVIVLWAGRLSLRTSVLAPLIAALTLSWLGDMTLPFFLVGLGFFLAAHVAYIVVFHVAFRRRPSWWAIGLVPWFAGLLLALWPYLGDLVLPVAVYGLVLAYMAASASRGNAFTTIGGALFVASDSLLAFRMFTPLFQTPPEDVLIMSLYLAAQLCITLGVLRTAVPRARRQPAAAAA</sequence>
<keyword evidence="5 6" id="KW-0472">Membrane</keyword>
<protein>
    <submittedName>
        <fullName evidence="7">Lysoplasmalogenase</fullName>
    </submittedName>
</protein>
<feature type="transmembrane region" description="Helical" evidence="6">
    <location>
        <begin position="65"/>
        <end position="81"/>
    </location>
</feature>